<sequence length="342" mass="37410">MGTPKALLTHSCTAALEMSAILAGVGPGDEVIMPSFTFVSTANAFVLRRATPVFVDIRPDTLNIDERQVAEAITAKTKAIVAVHYAGQPCAMNALREIARNHGLMLIEDAAQAILSGDRGSSLGTLGDLGCLSFHETKNVISGEGGALLINNPELIERAEIIWQKGTNRKAFMRGETSKYTWVDIGSSFLPSELTAAFLYAQLEHAKRINSHRRTLYLKYFELLAPLAEQGHIKLPALAQDKPANAHLFYILCRNANERQALIAHLDSAGISAVFHYVPLHDSPAGLRYARAHGKLQVTTEIANTLLRLPMFSEMTTAEIRRVCGEIEAFFKITSKQPCELS</sequence>
<dbReference type="CDD" id="cd00616">
    <property type="entry name" value="AHBA_syn"/>
    <property type="match status" value="1"/>
</dbReference>
<proteinExistence type="predicted"/>
<dbReference type="GO" id="GO:0030170">
    <property type="term" value="F:pyridoxal phosphate binding"/>
    <property type="evidence" value="ECO:0007669"/>
    <property type="project" value="TreeGrafter"/>
</dbReference>
<organism evidence="1">
    <name type="scientific">bioreactor metagenome</name>
    <dbReference type="NCBI Taxonomy" id="1076179"/>
    <lineage>
        <taxon>unclassified sequences</taxon>
        <taxon>metagenomes</taxon>
        <taxon>ecological metagenomes</taxon>
    </lineage>
</organism>
<name>A0A645CXJ3_9ZZZZ</name>
<dbReference type="NCBIfam" id="NF008687">
    <property type="entry name" value="PRK11706.1"/>
    <property type="match status" value="1"/>
</dbReference>
<dbReference type="GO" id="GO:0019180">
    <property type="term" value="F:dTDP-4-amino-4,6-dideoxygalactose transaminase activity"/>
    <property type="evidence" value="ECO:0007669"/>
    <property type="project" value="UniProtKB-EC"/>
</dbReference>
<comment type="caution">
    <text evidence="1">The sequence shown here is derived from an EMBL/GenBank/DDBJ whole genome shotgun (WGS) entry which is preliminary data.</text>
</comment>
<gene>
    <name evidence="1" type="primary">wecE_7</name>
    <name evidence="1" type="ORF">SDC9_128711</name>
</gene>
<dbReference type="PANTHER" id="PTHR30244">
    <property type="entry name" value="TRANSAMINASE"/>
    <property type="match status" value="1"/>
</dbReference>
<dbReference type="InterPro" id="IPR015424">
    <property type="entry name" value="PyrdxlP-dep_Trfase"/>
</dbReference>
<dbReference type="NCBIfam" id="TIGR02379">
    <property type="entry name" value="ECA_wecE"/>
    <property type="match status" value="1"/>
</dbReference>
<keyword evidence="1" id="KW-0808">Transferase</keyword>
<dbReference type="EC" id="2.6.1.59" evidence="1"/>
<dbReference type="InterPro" id="IPR015421">
    <property type="entry name" value="PyrdxlP-dep_Trfase_major"/>
</dbReference>
<reference evidence="1" key="1">
    <citation type="submission" date="2019-08" db="EMBL/GenBank/DDBJ databases">
        <authorList>
            <person name="Kucharzyk K."/>
            <person name="Murdoch R.W."/>
            <person name="Higgins S."/>
            <person name="Loffler F."/>
        </authorList>
    </citation>
    <scope>NUCLEOTIDE SEQUENCE</scope>
</reference>
<dbReference type="Gene3D" id="3.40.640.10">
    <property type="entry name" value="Type I PLP-dependent aspartate aminotransferase-like (Major domain)"/>
    <property type="match status" value="1"/>
</dbReference>
<dbReference type="PIRSF" id="PIRSF000390">
    <property type="entry name" value="PLP_StrS"/>
    <property type="match status" value="1"/>
</dbReference>
<dbReference type="SUPFAM" id="SSF53383">
    <property type="entry name" value="PLP-dependent transferases"/>
    <property type="match status" value="1"/>
</dbReference>
<dbReference type="InterPro" id="IPR012749">
    <property type="entry name" value="WecE-like"/>
</dbReference>
<dbReference type="AlphaFoldDB" id="A0A645CXJ3"/>
<dbReference type="Pfam" id="PF01041">
    <property type="entry name" value="DegT_DnrJ_EryC1"/>
    <property type="match status" value="1"/>
</dbReference>
<dbReference type="GO" id="GO:0000271">
    <property type="term" value="P:polysaccharide biosynthetic process"/>
    <property type="evidence" value="ECO:0007669"/>
    <property type="project" value="TreeGrafter"/>
</dbReference>
<dbReference type="PANTHER" id="PTHR30244:SF34">
    <property type="entry name" value="DTDP-4-AMINO-4,6-DIDEOXYGALACTOSE TRANSAMINASE"/>
    <property type="match status" value="1"/>
</dbReference>
<dbReference type="InterPro" id="IPR000653">
    <property type="entry name" value="DegT/StrS_aminotransferase"/>
</dbReference>
<dbReference type="EMBL" id="VSSQ01030947">
    <property type="protein sequence ID" value="MPM81654.1"/>
    <property type="molecule type" value="Genomic_DNA"/>
</dbReference>
<accession>A0A645CXJ3</accession>
<evidence type="ECO:0000313" key="1">
    <source>
        <dbReference type="EMBL" id="MPM81654.1"/>
    </source>
</evidence>
<protein>
    <submittedName>
        <fullName evidence="1">dTDP-4-amino-4,6-dideoxygalactose transaminase</fullName>
        <ecNumber evidence="1">2.6.1.59</ecNumber>
    </submittedName>
</protein>
<keyword evidence="1" id="KW-0032">Aminotransferase</keyword>